<gene>
    <name evidence="2" type="ORF">SAMN05216259_109364</name>
</gene>
<protein>
    <recommendedName>
        <fullName evidence="4">Secreted protein</fullName>
    </recommendedName>
</protein>
<accession>A0A1H0JG73</accession>
<dbReference type="RefSeq" id="WP_093786226.1">
    <property type="nucleotide sequence ID" value="NZ_FNIE01000009.1"/>
</dbReference>
<dbReference type="STRING" id="310781.SAMN05216259_109364"/>
<keyword evidence="1" id="KW-0732">Signal</keyword>
<keyword evidence="3" id="KW-1185">Reference proteome</keyword>
<dbReference type="OrthoDB" id="3872455at2"/>
<name>A0A1H0JG73_9ACTN</name>
<organism evidence="2 3">
    <name type="scientific">Actinacidiphila guanduensis</name>
    <dbReference type="NCBI Taxonomy" id="310781"/>
    <lineage>
        <taxon>Bacteria</taxon>
        <taxon>Bacillati</taxon>
        <taxon>Actinomycetota</taxon>
        <taxon>Actinomycetes</taxon>
        <taxon>Kitasatosporales</taxon>
        <taxon>Streptomycetaceae</taxon>
        <taxon>Actinacidiphila</taxon>
    </lineage>
</organism>
<reference evidence="2 3" key="1">
    <citation type="submission" date="2016-10" db="EMBL/GenBank/DDBJ databases">
        <authorList>
            <person name="de Groot N.N."/>
        </authorList>
    </citation>
    <scope>NUCLEOTIDE SEQUENCE [LARGE SCALE GENOMIC DNA]</scope>
    <source>
        <strain evidence="2 3">CGMCC 4.2022</strain>
    </source>
</reference>
<dbReference type="InterPro" id="IPR006311">
    <property type="entry name" value="TAT_signal"/>
</dbReference>
<evidence type="ECO:0000313" key="3">
    <source>
        <dbReference type="Proteomes" id="UP000199341"/>
    </source>
</evidence>
<dbReference type="PROSITE" id="PS51318">
    <property type="entry name" value="TAT"/>
    <property type="match status" value="1"/>
</dbReference>
<evidence type="ECO:0000256" key="1">
    <source>
        <dbReference type="SAM" id="SignalP"/>
    </source>
</evidence>
<feature type="signal peptide" evidence="1">
    <location>
        <begin position="1"/>
        <end position="27"/>
    </location>
</feature>
<feature type="chain" id="PRO_5011546768" description="Secreted protein" evidence="1">
    <location>
        <begin position="28"/>
        <end position="125"/>
    </location>
</feature>
<evidence type="ECO:0008006" key="4">
    <source>
        <dbReference type="Google" id="ProtNLM"/>
    </source>
</evidence>
<sequence length="125" mass="12189">MPSLRTALTLTAAAAAAAIVPAAAAVAAEPLPTQSATDALPTAGLTSMLPTQSVTGALADSIAPVRDLTIDPLSNTPVDPLTNGIGSQVADFQPVSTTDLTAPLTTGGSLGTLPLTGPVTALLPH</sequence>
<dbReference type="Proteomes" id="UP000199341">
    <property type="component" value="Unassembled WGS sequence"/>
</dbReference>
<proteinExistence type="predicted"/>
<evidence type="ECO:0000313" key="2">
    <source>
        <dbReference type="EMBL" id="SDO42520.1"/>
    </source>
</evidence>
<dbReference type="AlphaFoldDB" id="A0A1H0JG73"/>
<dbReference type="EMBL" id="FNIE01000009">
    <property type="protein sequence ID" value="SDO42520.1"/>
    <property type="molecule type" value="Genomic_DNA"/>
</dbReference>